<feature type="domain" description="C2H2-type" evidence="9">
    <location>
        <begin position="39"/>
        <end position="68"/>
    </location>
</feature>
<dbReference type="Pfam" id="PF00096">
    <property type="entry name" value="zf-C2H2"/>
    <property type="match status" value="3"/>
</dbReference>
<dbReference type="Proteomes" id="UP000324241">
    <property type="component" value="Unassembled WGS sequence"/>
</dbReference>
<dbReference type="GeneID" id="54325034"/>
<dbReference type="SUPFAM" id="SSF57667">
    <property type="entry name" value="beta-beta-alpha zinc fingers"/>
    <property type="match status" value="2"/>
</dbReference>
<evidence type="ECO:0000259" key="9">
    <source>
        <dbReference type="PROSITE" id="PS50157"/>
    </source>
</evidence>
<dbReference type="RefSeq" id="XP_033429022.1">
    <property type="nucleotide sequence ID" value="XM_033567027.1"/>
</dbReference>
<proteinExistence type="predicted"/>
<dbReference type="GO" id="GO:0000981">
    <property type="term" value="F:DNA-binding transcription factor activity, RNA polymerase II-specific"/>
    <property type="evidence" value="ECO:0007669"/>
    <property type="project" value="UniProtKB-ARBA"/>
</dbReference>
<comment type="subcellular location">
    <subcellularLocation>
        <location evidence="1">Nucleus</location>
    </subcellularLocation>
</comment>
<dbReference type="GO" id="GO:0000978">
    <property type="term" value="F:RNA polymerase II cis-regulatory region sequence-specific DNA binding"/>
    <property type="evidence" value="ECO:0007669"/>
    <property type="project" value="TreeGrafter"/>
</dbReference>
<dbReference type="OrthoDB" id="3437960at2759"/>
<accession>A0A5M9MRC1</accession>
<evidence type="ECO:0000313" key="11">
    <source>
        <dbReference type="Proteomes" id="UP000324241"/>
    </source>
</evidence>
<dbReference type="PROSITE" id="PS00028">
    <property type="entry name" value="ZINC_FINGER_C2H2_1"/>
    <property type="match status" value="3"/>
</dbReference>
<dbReference type="SMART" id="SM00355">
    <property type="entry name" value="ZnF_C2H2"/>
    <property type="match status" value="4"/>
</dbReference>
<sequence>MAPGNRRNFSCPWEYCDKSFNRKSGLCRHYRIHINERPHHCPVKDCSKSFIQSSALTVHIRTHTGEKPHICEHEGCRKGFSDLSSLARHRRIHTRKQLHICQEPTCERSFCRKETLTKYQHRSHPPRTATRPPSEDAISKHSYKTPINTSVGNGQYLLAQQPYYPYSSMPMNQLYPPEKWL</sequence>
<dbReference type="Gene3D" id="3.30.160.60">
    <property type="entry name" value="Classic Zinc Finger"/>
    <property type="match status" value="3"/>
</dbReference>
<dbReference type="VEuPathDB" id="FungiDB:EYZ11_011630"/>
<organism evidence="10 11">
    <name type="scientific">Aspergillus tanneri</name>
    <dbReference type="NCBI Taxonomy" id="1220188"/>
    <lineage>
        <taxon>Eukaryota</taxon>
        <taxon>Fungi</taxon>
        <taxon>Dikarya</taxon>
        <taxon>Ascomycota</taxon>
        <taxon>Pezizomycotina</taxon>
        <taxon>Eurotiomycetes</taxon>
        <taxon>Eurotiomycetidae</taxon>
        <taxon>Eurotiales</taxon>
        <taxon>Aspergillaceae</taxon>
        <taxon>Aspergillus</taxon>
        <taxon>Aspergillus subgen. Circumdati</taxon>
    </lineage>
</organism>
<keyword evidence="4 7" id="KW-0863">Zinc-finger</keyword>
<keyword evidence="5" id="KW-0862">Zinc</keyword>
<dbReference type="FunFam" id="3.30.160.60:FF:001102">
    <property type="entry name" value="Transcription factor IIIA"/>
    <property type="match status" value="1"/>
</dbReference>
<dbReference type="AlphaFoldDB" id="A0A5M9MRC1"/>
<dbReference type="InterPro" id="IPR036236">
    <property type="entry name" value="Znf_C2H2_sf"/>
</dbReference>
<keyword evidence="2" id="KW-0479">Metal-binding</keyword>
<protein>
    <recommendedName>
        <fullName evidence="9">C2H2-type domain-containing protein</fullName>
    </recommendedName>
</protein>
<feature type="domain" description="C2H2-type" evidence="9">
    <location>
        <begin position="9"/>
        <end position="38"/>
    </location>
</feature>
<dbReference type="VEuPathDB" id="FungiDB:EYZ11_013297"/>
<keyword evidence="6" id="KW-0539">Nucleus</keyword>
<evidence type="ECO:0000256" key="1">
    <source>
        <dbReference type="ARBA" id="ARBA00004123"/>
    </source>
</evidence>
<evidence type="ECO:0000313" key="10">
    <source>
        <dbReference type="EMBL" id="KAA8649661.1"/>
    </source>
</evidence>
<dbReference type="PANTHER" id="PTHR23235">
    <property type="entry name" value="KRUEPPEL-LIKE TRANSCRIPTION FACTOR"/>
    <property type="match status" value="1"/>
</dbReference>
<comment type="caution">
    <text evidence="10">The sequence shown here is derived from an EMBL/GenBank/DDBJ whole genome shotgun (WGS) entry which is preliminary data.</text>
</comment>
<feature type="region of interest" description="Disordered" evidence="8">
    <location>
        <begin position="117"/>
        <end position="140"/>
    </location>
</feature>
<dbReference type="FunFam" id="3.30.160.60:FF:000125">
    <property type="entry name" value="Putative zinc finger protein 143"/>
    <property type="match status" value="1"/>
</dbReference>
<evidence type="ECO:0000256" key="6">
    <source>
        <dbReference type="ARBA" id="ARBA00023242"/>
    </source>
</evidence>
<feature type="domain" description="C2H2-type" evidence="9">
    <location>
        <begin position="69"/>
        <end position="98"/>
    </location>
</feature>
<dbReference type="GO" id="GO:0005634">
    <property type="term" value="C:nucleus"/>
    <property type="evidence" value="ECO:0007669"/>
    <property type="project" value="UniProtKB-SubCell"/>
</dbReference>
<evidence type="ECO:0000256" key="7">
    <source>
        <dbReference type="PROSITE-ProRule" id="PRU00042"/>
    </source>
</evidence>
<dbReference type="EMBL" id="QUQM01000001">
    <property type="protein sequence ID" value="KAA8649661.1"/>
    <property type="molecule type" value="Genomic_DNA"/>
</dbReference>
<evidence type="ECO:0000256" key="5">
    <source>
        <dbReference type="ARBA" id="ARBA00022833"/>
    </source>
</evidence>
<keyword evidence="3" id="KW-0677">Repeat</keyword>
<evidence type="ECO:0000256" key="4">
    <source>
        <dbReference type="ARBA" id="ARBA00022771"/>
    </source>
</evidence>
<evidence type="ECO:0000256" key="8">
    <source>
        <dbReference type="SAM" id="MobiDB-lite"/>
    </source>
</evidence>
<name>A0A5M9MRC1_9EURO</name>
<evidence type="ECO:0000256" key="3">
    <source>
        <dbReference type="ARBA" id="ARBA00022737"/>
    </source>
</evidence>
<dbReference type="GO" id="GO:0008270">
    <property type="term" value="F:zinc ion binding"/>
    <property type="evidence" value="ECO:0007669"/>
    <property type="project" value="UniProtKB-KW"/>
</dbReference>
<dbReference type="PROSITE" id="PS50157">
    <property type="entry name" value="ZINC_FINGER_C2H2_2"/>
    <property type="match status" value="3"/>
</dbReference>
<dbReference type="InterPro" id="IPR013087">
    <property type="entry name" value="Znf_C2H2_type"/>
</dbReference>
<evidence type="ECO:0000256" key="2">
    <source>
        <dbReference type="ARBA" id="ARBA00022723"/>
    </source>
</evidence>
<gene>
    <name evidence="10" type="ORF">ATNIH1004_002332</name>
</gene>
<reference evidence="10 11" key="1">
    <citation type="submission" date="2019-08" db="EMBL/GenBank/DDBJ databases">
        <title>The genome sequence of a newly discovered highly antifungal drug resistant Aspergillus species, Aspergillus tanneri NIH 1004.</title>
        <authorList>
            <person name="Mounaud S."/>
            <person name="Singh I."/>
            <person name="Joardar V."/>
            <person name="Pakala S."/>
            <person name="Pakala S."/>
            <person name="Venepally P."/>
            <person name="Chung J.K."/>
            <person name="Losada L."/>
            <person name="Nierman W.C."/>
        </authorList>
    </citation>
    <scope>NUCLEOTIDE SEQUENCE [LARGE SCALE GENOMIC DNA]</scope>
    <source>
        <strain evidence="10 11">NIH1004</strain>
    </source>
</reference>
<dbReference type="PANTHER" id="PTHR23235:SF142">
    <property type="entry name" value="ZINC FINGER PROTEIN 384"/>
    <property type="match status" value="1"/>
</dbReference>